<dbReference type="Pfam" id="PF00562">
    <property type="entry name" value="RNA_pol_Rpb2_6"/>
    <property type="match status" value="1"/>
</dbReference>
<evidence type="ECO:0000256" key="1">
    <source>
        <dbReference type="ARBA" id="ARBA00006835"/>
    </source>
</evidence>
<evidence type="ECO:0000256" key="2">
    <source>
        <dbReference type="ARBA" id="ARBA00012418"/>
    </source>
</evidence>
<sequence>MGIGMRGIDMPFTKWGIRPDIIMNPNAIPSRMTIGQLWECLLGKIGALKGMNMDGTAFEDYDINAMKDMLESLGYQRECEEYLYNGMLGKMIKHMIFIGPTYYQRLKHMVQDKIHARSRGPVTILTRQAPEGKSFPFESLIKYFLDSKTKRWGMPLLPFQMGSKSSSMTATRSNCGKFRF</sequence>
<comment type="similarity">
    <text evidence="1">Belongs to the RNA polymerase beta chain family.</text>
</comment>
<dbReference type="InterPro" id="IPR037033">
    <property type="entry name" value="DNA-dir_RNAP_su2_hyb_sf"/>
</dbReference>
<accession>A0A5K0UAB1</accession>
<dbReference type="InterPro" id="IPR007120">
    <property type="entry name" value="DNA-dir_RNAP_su2_dom"/>
</dbReference>
<dbReference type="GO" id="GO:0006351">
    <property type="term" value="P:DNA-templated transcription"/>
    <property type="evidence" value="ECO:0007669"/>
    <property type="project" value="InterPro"/>
</dbReference>
<feature type="domain" description="DNA-directed RNA polymerase subunit 2 hybrid-binding" evidence="8">
    <location>
        <begin position="3"/>
        <end position="134"/>
    </location>
</feature>
<dbReference type="Proteomes" id="UP000594342">
    <property type="component" value="Unassembled WGS sequence"/>
</dbReference>
<keyword evidence="10" id="KW-1185">Reference proteome</keyword>
<evidence type="ECO:0000256" key="7">
    <source>
        <dbReference type="ARBA" id="ARBA00048552"/>
    </source>
</evidence>
<evidence type="ECO:0000313" key="10">
    <source>
        <dbReference type="Proteomes" id="UP000594342"/>
    </source>
</evidence>
<evidence type="ECO:0000256" key="5">
    <source>
        <dbReference type="ARBA" id="ARBA00022695"/>
    </source>
</evidence>
<dbReference type="InterPro" id="IPR015712">
    <property type="entry name" value="DNA-dir_RNA_pol_su2"/>
</dbReference>
<dbReference type="GO" id="GO:0000428">
    <property type="term" value="C:DNA-directed RNA polymerase complex"/>
    <property type="evidence" value="ECO:0007669"/>
    <property type="project" value="UniProtKB-KW"/>
</dbReference>
<dbReference type="Gene3D" id="2.40.270.10">
    <property type="entry name" value="DNA-directed RNA polymerase, subunit 2, domain 6"/>
    <property type="match status" value="1"/>
</dbReference>
<gene>
    <name evidence="9" type="ORF">YASMINEVIRUS_846</name>
</gene>
<evidence type="ECO:0000259" key="8">
    <source>
        <dbReference type="Pfam" id="PF00562"/>
    </source>
</evidence>
<evidence type="ECO:0000256" key="4">
    <source>
        <dbReference type="ARBA" id="ARBA00022679"/>
    </source>
</evidence>
<dbReference type="SUPFAM" id="SSF64484">
    <property type="entry name" value="beta and beta-prime subunits of DNA dependent RNA-polymerase"/>
    <property type="match status" value="1"/>
</dbReference>
<dbReference type="GO" id="GO:0003899">
    <property type="term" value="F:DNA-directed RNA polymerase activity"/>
    <property type="evidence" value="ECO:0007669"/>
    <property type="project" value="UniProtKB-EC"/>
</dbReference>
<dbReference type="PANTHER" id="PTHR20856">
    <property type="entry name" value="DNA-DIRECTED RNA POLYMERASE I SUBUNIT 2"/>
    <property type="match status" value="1"/>
</dbReference>
<reference evidence="9 10" key="1">
    <citation type="submission" date="2018-10" db="EMBL/GenBank/DDBJ databases">
        <authorList>
            <consortium name="IHU Genomes"/>
        </authorList>
    </citation>
    <scope>NUCLEOTIDE SEQUENCE [LARGE SCALE GENOMIC DNA]</scope>
    <source>
        <strain evidence="9 10">A1</strain>
    </source>
</reference>
<keyword evidence="4" id="KW-0808">Transferase</keyword>
<evidence type="ECO:0000256" key="3">
    <source>
        <dbReference type="ARBA" id="ARBA00022478"/>
    </source>
</evidence>
<keyword evidence="3 9" id="KW-0240">DNA-directed RNA polymerase</keyword>
<dbReference type="EC" id="2.7.7.6" evidence="2"/>
<keyword evidence="5" id="KW-0548">Nucleotidyltransferase</keyword>
<comment type="caution">
    <text evidence="9">The sequence shown here is derived from an EMBL/GenBank/DDBJ whole genome shotgun (WGS) entry which is preliminary data.</text>
</comment>
<organism evidence="9 10">
    <name type="scientific">Yasminevirus sp. GU-2018</name>
    <dbReference type="NCBI Taxonomy" id="2420051"/>
    <lineage>
        <taxon>Viruses</taxon>
        <taxon>Varidnaviria</taxon>
        <taxon>Bamfordvirae</taxon>
        <taxon>Nucleocytoviricota</taxon>
        <taxon>Megaviricetes</taxon>
        <taxon>Imitervirales</taxon>
        <taxon>Mimiviridae</taxon>
        <taxon>Klosneuvirinae</taxon>
        <taxon>Yasminevirus</taxon>
        <taxon>Yasminevirus saudimassiliense</taxon>
    </lineage>
</organism>
<dbReference type="GO" id="GO:0003677">
    <property type="term" value="F:DNA binding"/>
    <property type="evidence" value="ECO:0007669"/>
    <property type="project" value="InterPro"/>
</dbReference>
<protein>
    <recommendedName>
        <fullName evidence="2">DNA-directed RNA polymerase</fullName>
        <ecNumber evidence="2">2.7.7.6</ecNumber>
    </recommendedName>
</protein>
<keyword evidence="6" id="KW-0804">Transcription</keyword>
<evidence type="ECO:0000313" key="9">
    <source>
        <dbReference type="EMBL" id="VBB18383.1"/>
    </source>
</evidence>
<evidence type="ECO:0000256" key="6">
    <source>
        <dbReference type="ARBA" id="ARBA00023163"/>
    </source>
</evidence>
<comment type="catalytic activity">
    <reaction evidence="7">
        <text>RNA(n) + a ribonucleoside 5'-triphosphate = RNA(n+1) + diphosphate</text>
        <dbReference type="Rhea" id="RHEA:21248"/>
        <dbReference type="Rhea" id="RHEA-COMP:14527"/>
        <dbReference type="Rhea" id="RHEA-COMP:17342"/>
        <dbReference type="ChEBI" id="CHEBI:33019"/>
        <dbReference type="ChEBI" id="CHEBI:61557"/>
        <dbReference type="ChEBI" id="CHEBI:140395"/>
        <dbReference type="EC" id="2.7.7.6"/>
    </reaction>
</comment>
<name>A0A5K0UAB1_9VIRU</name>
<proteinExistence type="inferred from homology"/>
<dbReference type="GO" id="GO:0032549">
    <property type="term" value="F:ribonucleoside binding"/>
    <property type="evidence" value="ECO:0007669"/>
    <property type="project" value="InterPro"/>
</dbReference>
<dbReference type="EMBL" id="UPSH01000001">
    <property type="protein sequence ID" value="VBB18383.1"/>
    <property type="molecule type" value="Genomic_DNA"/>
</dbReference>